<name>A0ABR2Y5E7_9PEZI</name>
<keyword evidence="2" id="KW-1185">Reference proteome</keyword>
<accession>A0ABR2Y5E7</accession>
<gene>
    <name evidence="1" type="ORF">SCAR479_01427</name>
</gene>
<organism evidence="1 2">
    <name type="scientific">Seiridium cardinale</name>
    <dbReference type="NCBI Taxonomy" id="138064"/>
    <lineage>
        <taxon>Eukaryota</taxon>
        <taxon>Fungi</taxon>
        <taxon>Dikarya</taxon>
        <taxon>Ascomycota</taxon>
        <taxon>Pezizomycotina</taxon>
        <taxon>Sordariomycetes</taxon>
        <taxon>Xylariomycetidae</taxon>
        <taxon>Amphisphaeriales</taxon>
        <taxon>Sporocadaceae</taxon>
        <taxon>Seiridium</taxon>
    </lineage>
</organism>
<evidence type="ECO:0000313" key="1">
    <source>
        <dbReference type="EMBL" id="KAK9781556.1"/>
    </source>
</evidence>
<dbReference type="EMBL" id="JARVKM010000003">
    <property type="protein sequence ID" value="KAK9781556.1"/>
    <property type="molecule type" value="Genomic_DNA"/>
</dbReference>
<sequence length="148" mass="16174">MEWPETKQIGSLAVTAFRSLHHIEVPANGCARDAIWSPAPNRVTAVGGLEFSLWGLAQGPGPWSTFVTCNEPNLRRLYVVVERNLLLGQDETRRDLQSPHCGATVAVSPAQIAEGIWDNSGSLKLNTDLLLVPGIPILLRLLRLLLAF</sequence>
<protein>
    <submittedName>
        <fullName evidence="1">Uncharacterized protein</fullName>
    </submittedName>
</protein>
<proteinExistence type="predicted"/>
<evidence type="ECO:0000313" key="2">
    <source>
        <dbReference type="Proteomes" id="UP001465668"/>
    </source>
</evidence>
<reference evidence="1 2" key="1">
    <citation type="submission" date="2024-02" db="EMBL/GenBank/DDBJ databases">
        <title>First draft genome assembly of two strains of Seiridium cardinale.</title>
        <authorList>
            <person name="Emiliani G."/>
            <person name="Scali E."/>
        </authorList>
    </citation>
    <scope>NUCLEOTIDE SEQUENCE [LARGE SCALE GENOMIC DNA]</scope>
    <source>
        <strain evidence="1 2">BM-138-000479</strain>
    </source>
</reference>
<dbReference type="Proteomes" id="UP001465668">
    <property type="component" value="Unassembled WGS sequence"/>
</dbReference>
<comment type="caution">
    <text evidence="1">The sequence shown here is derived from an EMBL/GenBank/DDBJ whole genome shotgun (WGS) entry which is preliminary data.</text>
</comment>